<reference evidence="1 4" key="2">
    <citation type="journal article" date="2019" name="Stand. Genomic Sci.">
        <title>Draft Whole-Genome Sequence of a Novel Chryseobacterium viscerum Strain Isolated from Fresh Water at Dripping Springs, New Mexico.</title>
        <authorList>
            <person name="Kyndt J.A."/>
            <person name="Moore T.C."/>
        </authorList>
    </citation>
    <scope>NUCLEOTIDE SEQUENCE [LARGE SCALE GENOMIC DNA]</scope>
    <source>
        <strain evidence="1 4">DPS</strain>
    </source>
</reference>
<reference evidence="2 3" key="1">
    <citation type="submission" date="2018-04" db="EMBL/GenBank/DDBJ databases">
        <title>Chryseobacterium oncorhynchi 701B-08T from rainbow trout, and Chryseobacterium viscerum 687B-08T from diseased fish.</title>
        <authorList>
            <person name="Jeong J.-J."/>
            <person name="Lee Y.J."/>
            <person name="Pathiraja D."/>
            <person name="Park B."/>
            <person name="Choi I.-G."/>
            <person name="Kim K.D."/>
        </authorList>
    </citation>
    <scope>NUCLEOTIDE SEQUENCE [LARGE SCALE GENOMIC DNA]</scope>
    <source>
        <strain evidence="2 3">687B-08</strain>
    </source>
</reference>
<dbReference type="InterPro" id="IPR058074">
    <property type="entry name" value="Bacteriocin-like"/>
</dbReference>
<dbReference type="Proteomes" id="UP000236413">
    <property type="component" value="Unassembled WGS sequence"/>
</dbReference>
<evidence type="ECO:0000313" key="4">
    <source>
        <dbReference type="Proteomes" id="UP000326384"/>
    </source>
</evidence>
<dbReference type="Proteomes" id="UP000326384">
    <property type="component" value="Unassembled WGS sequence"/>
</dbReference>
<dbReference type="RefSeq" id="WP_103232620.1">
    <property type="nucleotide sequence ID" value="NZ_PPEG02000006.1"/>
</dbReference>
<dbReference type="EMBL" id="PPEG02000006">
    <property type="protein sequence ID" value="PWN60342.1"/>
    <property type="molecule type" value="Genomic_DNA"/>
</dbReference>
<organism evidence="2 3">
    <name type="scientific">Chryseobacterium viscerum</name>
    <dbReference type="NCBI Taxonomy" id="1037377"/>
    <lineage>
        <taxon>Bacteria</taxon>
        <taxon>Pseudomonadati</taxon>
        <taxon>Bacteroidota</taxon>
        <taxon>Flavobacteriia</taxon>
        <taxon>Flavobacteriales</taxon>
        <taxon>Weeksellaceae</taxon>
        <taxon>Chryseobacterium group</taxon>
        <taxon>Chryseobacterium</taxon>
    </lineage>
</organism>
<evidence type="ECO:0000313" key="2">
    <source>
        <dbReference type="EMBL" id="PWN60342.1"/>
    </source>
</evidence>
<evidence type="ECO:0000313" key="3">
    <source>
        <dbReference type="Proteomes" id="UP000236413"/>
    </source>
</evidence>
<dbReference type="AlphaFoldDB" id="A0A316WFW5"/>
<gene>
    <name evidence="2" type="ORF">C1634_015380</name>
    <name evidence="1" type="ORF">F8D52_15375</name>
</gene>
<name>A0A316WFW5_9FLAO</name>
<accession>A0A316WFW5</accession>
<evidence type="ECO:0008006" key="5">
    <source>
        <dbReference type="Google" id="ProtNLM"/>
    </source>
</evidence>
<protein>
    <recommendedName>
        <fullName evidence="5">Bacteriocin</fullName>
    </recommendedName>
</protein>
<dbReference type="EMBL" id="VTPV01000009">
    <property type="protein sequence ID" value="KAB1229673.1"/>
    <property type="molecule type" value="Genomic_DNA"/>
</dbReference>
<comment type="caution">
    <text evidence="2">The sequence shown here is derived from an EMBL/GenBank/DDBJ whole genome shotgun (WGS) entry which is preliminary data.</text>
</comment>
<dbReference type="NCBIfam" id="NF047798">
    <property type="entry name" value="leader_Chryseo"/>
    <property type="match status" value="1"/>
</dbReference>
<evidence type="ECO:0000313" key="1">
    <source>
        <dbReference type="EMBL" id="KAB1229673.1"/>
    </source>
</evidence>
<proteinExistence type="predicted"/>
<keyword evidence="4" id="KW-1185">Reference proteome</keyword>
<sequence>MKNLKKISRLQLKEVHGGVLPGMRRCVDEVTCKLRTWWIGGGLDSPCTATYPFCAPEGYYPPETGDPGTMHEA</sequence>